<dbReference type="PANTHER" id="PTHR43442">
    <property type="entry name" value="GLUCONOKINASE-RELATED"/>
    <property type="match status" value="1"/>
</dbReference>
<evidence type="ECO:0000313" key="11">
    <source>
        <dbReference type="Proteomes" id="UP001418637"/>
    </source>
</evidence>
<evidence type="ECO:0000256" key="9">
    <source>
        <dbReference type="RuleBase" id="RU363066"/>
    </source>
</evidence>
<evidence type="ECO:0000256" key="4">
    <source>
        <dbReference type="ARBA" id="ARBA00022679"/>
    </source>
</evidence>
<proteinExistence type="inferred from homology"/>
<organism evidence="10 11">
    <name type="scientific">Hohaiivirga grylli</name>
    <dbReference type="NCBI Taxonomy" id="3133970"/>
    <lineage>
        <taxon>Bacteria</taxon>
        <taxon>Pseudomonadati</taxon>
        <taxon>Pseudomonadota</taxon>
        <taxon>Alphaproteobacteria</taxon>
        <taxon>Hyphomicrobiales</taxon>
        <taxon>Methylobacteriaceae</taxon>
        <taxon>Hohaiivirga</taxon>
    </lineage>
</organism>
<keyword evidence="6 9" id="KW-0418">Kinase</keyword>
<dbReference type="RefSeq" id="WP_346336246.1">
    <property type="nucleotide sequence ID" value="NZ_JBBYXI010000001.1"/>
</dbReference>
<dbReference type="SUPFAM" id="SSF52540">
    <property type="entry name" value="P-loop containing nucleoside triphosphate hydrolases"/>
    <property type="match status" value="1"/>
</dbReference>
<evidence type="ECO:0000256" key="3">
    <source>
        <dbReference type="ARBA" id="ARBA00012054"/>
    </source>
</evidence>
<keyword evidence="4 9" id="KW-0808">Transferase</keyword>
<dbReference type="InterPro" id="IPR031322">
    <property type="entry name" value="Shikimate/glucono_kinase"/>
</dbReference>
<comment type="catalytic activity">
    <reaction evidence="8 9">
        <text>D-gluconate + ATP = 6-phospho-D-gluconate + ADP + H(+)</text>
        <dbReference type="Rhea" id="RHEA:19433"/>
        <dbReference type="ChEBI" id="CHEBI:15378"/>
        <dbReference type="ChEBI" id="CHEBI:18391"/>
        <dbReference type="ChEBI" id="CHEBI:30616"/>
        <dbReference type="ChEBI" id="CHEBI:58759"/>
        <dbReference type="ChEBI" id="CHEBI:456216"/>
        <dbReference type="EC" id="2.7.1.12"/>
    </reaction>
</comment>
<evidence type="ECO:0000256" key="8">
    <source>
        <dbReference type="ARBA" id="ARBA00048090"/>
    </source>
</evidence>
<comment type="pathway">
    <text evidence="1">Carbohydrate acid metabolism.</text>
</comment>
<sequence length="170" mass="18642">MIIIVMGVSGCGKTTLGEELAKRLSCGFSDADGFHPKANVEKMAAGIPLQDEDRCPWLASIREAIDGWHAKGESHIIACSALKEVYRDMLSPNGDVIFVYMKGSRETTRPRLKARKGHYMPPSLLDSQFNTLEEPKDALIVDIQGTPAEIADDVIAQLPKFASAEERTLL</sequence>
<dbReference type="Proteomes" id="UP001418637">
    <property type="component" value="Unassembled WGS sequence"/>
</dbReference>
<evidence type="ECO:0000256" key="5">
    <source>
        <dbReference type="ARBA" id="ARBA00022741"/>
    </source>
</evidence>
<dbReference type="GO" id="GO:0046316">
    <property type="term" value="F:gluconokinase activity"/>
    <property type="evidence" value="ECO:0007669"/>
    <property type="project" value="UniProtKB-EC"/>
</dbReference>
<keyword evidence="11" id="KW-1185">Reference proteome</keyword>
<dbReference type="Pfam" id="PF01202">
    <property type="entry name" value="SKI"/>
    <property type="match status" value="1"/>
</dbReference>
<protein>
    <recommendedName>
        <fullName evidence="3 9">Gluconokinase</fullName>
        <ecNumber evidence="3 9">2.7.1.12</ecNumber>
    </recommendedName>
</protein>
<gene>
    <name evidence="10" type="ORF">WJT86_04310</name>
</gene>
<dbReference type="InterPro" id="IPR027417">
    <property type="entry name" value="P-loop_NTPase"/>
</dbReference>
<keyword evidence="7 9" id="KW-0067">ATP-binding</keyword>
<evidence type="ECO:0000313" key="10">
    <source>
        <dbReference type="EMBL" id="MEN3930285.1"/>
    </source>
</evidence>
<comment type="similarity">
    <text evidence="2 9">Belongs to the gluconokinase GntK/GntV family.</text>
</comment>
<dbReference type="Gene3D" id="3.40.50.300">
    <property type="entry name" value="P-loop containing nucleotide triphosphate hydrolases"/>
    <property type="match status" value="1"/>
</dbReference>
<dbReference type="NCBIfam" id="TIGR01313">
    <property type="entry name" value="therm_gnt_kin"/>
    <property type="match status" value="1"/>
</dbReference>
<evidence type="ECO:0000256" key="2">
    <source>
        <dbReference type="ARBA" id="ARBA00008420"/>
    </source>
</evidence>
<reference evidence="10 11" key="1">
    <citation type="submission" date="2024-04" db="EMBL/GenBank/DDBJ databases">
        <title>A novel species isolated from cricket.</title>
        <authorList>
            <person name="Wang H.-C."/>
        </authorList>
    </citation>
    <scope>NUCLEOTIDE SEQUENCE [LARGE SCALE GENOMIC DNA]</scope>
    <source>
        <strain evidence="10 11">WL0021</strain>
    </source>
</reference>
<dbReference type="CDD" id="cd02021">
    <property type="entry name" value="GntK"/>
    <property type="match status" value="1"/>
</dbReference>
<dbReference type="EMBL" id="JBBYXI010000001">
    <property type="protein sequence ID" value="MEN3930285.1"/>
    <property type="molecule type" value="Genomic_DNA"/>
</dbReference>
<evidence type="ECO:0000256" key="7">
    <source>
        <dbReference type="ARBA" id="ARBA00022840"/>
    </source>
</evidence>
<evidence type="ECO:0000256" key="1">
    <source>
        <dbReference type="ARBA" id="ARBA00004761"/>
    </source>
</evidence>
<dbReference type="EC" id="2.7.1.12" evidence="3 9"/>
<accession>A0ABV0BH39</accession>
<name>A0ABV0BH39_9HYPH</name>
<evidence type="ECO:0000256" key="6">
    <source>
        <dbReference type="ARBA" id="ARBA00022777"/>
    </source>
</evidence>
<comment type="caution">
    <text evidence="10">The sequence shown here is derived from an EMBL/GenBank/DDBJ whole genome shotgun (WGS) entry which is preliminary data.</text>
</comment>
<keyword evidence="5 9" id="KW-0547">Nucleotide-binding</keyword>
<dbReference type="InterPro" id="IPR006001">
    <property type="entry name" value="Therm_gnt_kin"/>
</dbReference>
<dbReference type="PANTHER" id="PTHR43442:SF3">
    <property type="entry name" value="GLUCONOKINASE-RELATED"/>
    <property type="match status" value="1"/>
</dbReference>